<dbReference type="STRING" id="188477.A0A433SLH5"/>
<keyword evidence="3" id="KW-0472">Membrane</keyword>
<dbReference type="Pfam" id="PF07859">
    <property type="entry name" value="Abhydrolase_3"/>
    <property type="match status" value="2"/>
</dbReference>
<keyword evidence="3" id="KW-1133">Transmembrane helix</keyword>
<feature type="compositionally biased region" description="Low complexity" evidence="2">
    <location>
        <begin position="346"/>
        <end position="357"/>
    </location>
</feature>
<evidence type="ECO:0000259" key="4">
    <source>
        <dbReference type="Pfam" id="PF07859"/>
    </source>
</evidence>
<dbReference type="InterPro" id="IPR050300">
    <property type="entry name" value="GDXG_lipolytic_enzyme"/>
</dbReference>
<feature type="domain" description="Alpha/beta hydrolase fold-3" evidence="4">
    <location>
        <begin position="381"/>
        <end position="438"/>
    </location>
</feature>
<dbReference type="AlphaFoldDB" id="A0A433SLH5"/>
<evidence type="ECO:0000256" key="3">
    <source>
        <dbReference type="SAM" id="Phobius"/>
    </source>
</evidence>
<accession>A0A433SLH5</accession>
<dbReference type="OrthoDB" id="408631at2759"/>
<evidence type="ECO:0000313" key="6">
    <source>
        <dbReference type="Proteomes" id="UP000271974"/>
    </source>
</evidence>
<dbReference type="Gene3D" id="3.40.50.1820">
    <property type="entry name" value="alpha/beta hydrolase"/>
    <property type="match status" value="1"/>
</dbReference>
<evidence type="ECO:0000313" key="5">
    <source>
        <dbReference type="EMBL" id="RUS70006.1"/>
    </source>
</evidence>
<dbReference type="Proteomes" id="UP000271974">
    <property type="component" value="Unassembled WGS sequence"/>
</dbReference>
<dbReference type="GO" id="GO:0016787">
    <property type="term" value="F:hydrolase activity"/>
    <property type="evidence" value="ECO:0007669"/>
    <property type="project" value="UniProtKB-KW"/>
</dbReference>
<organism evidence="5 6">
    <name type="scientific">Elysia chlorotica</name>
    <name type="common">Eastern emerald elysia</name>
    <name type="synonym">Sea slug</name>
    <dbReference type="NCBI Taxonomy" id="188477"/>
    <lineage>
        <taxon>Eukaryota</taxon>
        <taxon>Metazoa</taxon>
        <taxon>Spiralia</taxon>
        <taxon>Lophotrochozoa</taxon>
        <taxon>Mollusca</taxon>
        <taxon>Gastropoda</taxon>
        <taxon>Heterobranchia</taxon>
        <taxon>Euthyneura</taxon>
        <taxon>Panpulmonata</taxon>
        <taxon>Sacoglossa</taxon>
        <taxon>Placobranchoidea</taxon>
        <taxon>Plakobranchidae</taxon>
        <taxon>Elysia</taxon>
    </lineage>
</organism>
<sequence length="477" mass="53114">MIKKRKREKQRGNPNLKSLFTFVFAFDARPTDYSRKDSDLAMSIFKGLVLLLSSMVLILAIYLYSPRAQGVEESHIVQANVALNRLAYLIAYFVHSLTGASTLSVFRAQMEMLYTPVLTPSDTLQVDTIHIEGIPVKIYTPASEDSVSNSNFKPCIVYFHGGGWTLFSFDSYDTVTRELSKKTGVTVISVGYRLAPEHPYPIPFDDCLKVTRHILHHGEQYQVDPHRVAVAGDGTGGNLAASVALRLSEEDPEFTPALRLQILIQPVLQALTFNTPSYRDNAYYSLVDRVQMIRFWCNYMGVEPDSKILSSMERGRHVSPTVRRVLYFLYMADAESVHAASSGENPKASSSPSASQKFGTNPDLEELGYDPEVSQAGTGIETRIQDAYFAPIMSENVARAPPAIVLTGENDIVRDDGLVYSRKLTEAGVNVTQRTIPGWGQGHIAPLMPPSYFASWFTFSGSSLAWEYVYSLIEENM</sequence>
<feature type="region of interest" description="Disordered" evidence="2">
    <location>
        <begin position="341"/>
        <end position="370"/>
    </location>
</feature>
<dbReference type="InterPro" id="IPR013094">
    <property type="entry name" value="AB_hydrolase_3"/>
</dbReference>
<proteinExistence type="predicted"/>
<comment type="caution">
    <text evidence="5">The sequence shown here is derived from an EMBL/GenBank/DDBJ whole genome shotgun (WGS) entry which is preliminary data.</text>
</comment>
<keyword evidence="6" id="KW-1185">Reference proteome</keyword>
<dbReference type="InterPro" id="IPR029058">
    <property type="entry name" value="AB_hydrolase_fold"/>
</dbReference>
<evidence type="ECO:0000256" key="2">
    <source>
        <dbReference type="SAM" id="MobiDB-lite"/>
    </source>
</evidence>
<feature type="domain" description="Alpha/beta hydrolase fold-3" evidence="4">
    <location>
        <begin position="156"/>
        <end position="305"/>
    </location>
</feature>
<reference evidence="5 6" key="1">
    <citation type="submission" date="2019-01" db="EMBL/GenBank/DDBJ databases">
        <title>A draft genome assembly of the solar-powered sea slug Elysia chlorotica.</title>
        <authorList>
            <person name="Cai H."/>
            <person name="Li Q."/>
            <person name="Fang X."/>
            <person name="Li J."/>
            <person name="Curtis N.E."/>
            <person name="Altenburger A."/>
            <person name="Shibata T."/>
            <person name="Feng M."/>
            <person name="Maeda T."/>
            <person name="Schwartz J.A."/>
            <person name="Shigenobu S."/>
            <person name="Lundholm N."/>
            <person name="Nishiyama T."/>
            <person name="Yang H."/>
            <person name="Hasebe M."/>
            <person name="Li S."/>
            <person name="Pierce S.K."/>
            <person name="Wang J."/>
        </authorList>
    </citation>
    <scope>NUCLEOTIDE SEQUENCE [LARGE SCALE GENOMIC DNA]</scope>
    <source>
        <strain evidence="5">EC2010</strain>
        <tissue evidence="5">Whole organism of an adult</tissue>
    </source>
</reference>
<dbReference type="SUPFAM" id="SSF53474">
    <property type="entry name" value="alpha/beta-Hydrolases"/>
    <property type="match status" value="1"/>
</dbReference>
<dbReference type="EMBL" id="RQTK01001514">
    <property type="protein sequence ID" value="RUS70006.1"/>
    <property type="molecule type" value="Genomic_DNA"/>
</dbReference>
<dbReference type="PANTHER" id="PTHR48081:SF8">
    <property type="entry name" value="ALPHA_BETA HYDROLASE FOLD-3 DOMAIN-CONTAINING PROTEIN-RELATED"/>
    <property type="match status" value="1"/>
</dbReference>
<gene>
    <name evidence="5" type="ORF">EGW08_022234</name>
</gene>
<keyword evidence="1" id="KW-0378">Hydrolase</keyword>
<protein>
    <recommendedName>
        <fullName evidence="4">Alpha/beta hydrolase fold-3 domain-containing protein</fullName>
    </recommendedName>
</protein>
<evidence type="ECO:0000256" key="1">
    <source>
        <dbReference type="ARBA" id="ARBA00022801"/>
    </source>
</evidence>
<name>A0A433SLH5_ELYCH</name>
<keyword evidence="3" id="KW-0812">Transmembrane</keyword>
<feature type="transmembrane region" description="Helical" evidence="3">
    <location>
        <begin position="40"/>
        <end position="65"/>
    </location>
</feature>
<dbReference type="PANTHER" id="PTHR48081">
    <property type="entry name" value="AB HYDROLASE SUPERFAMILY PROTEIN C4A8.06C"/>
    <property type="match status" value="1"/>
</dbReference>